<feature type="domain" description="Secretion system C-terminal sorting" evidence="1">
    <location>
        <begin position="476"/>
        <end position="548"/>
    </location>
</feature>
<feature type="domain" description="Ig-like" evidence="2">
    <location>
        <begin position="51"/>
        <end position="121"/>
    </location>
</feature>
<dbReference type="Proteomes" id="UP000199029">
    <property type="component" value="Unassembled WGS sequence"/>
</dbReference>
<evidence type="ECO:0000313" key="3">
    <source>
        <dbReference type="EMBL" id="SFQ24534.1"/>
    </source>
</evidence>
<proteinExistence type="predicted"/>
<dbReference type="Pfam" id="PF18962">
    <property type="entry name" value="Por_Secre_tail"/>
    <property type="match status" value="1"/>
</dbReference>
<dbReference type="InterPro" id="IPR026444">
    <property type="entry name" value="Secre_tail"/>
</dbReference>
<dbReference type="InterPro" id="IPR036179">
    <property type="entry name" value="Ig-like_dom_sf"/>
</dbReference>
<feature type="domain" description="Ig-like" evidence="2">
    <location>
        <begin position="211"/>
        <end position="287"/>
    </location>
</feature>
<dbReference type="Pfam" id="PF19081">
    <property type="entry name" value="Ig_7"/>
    <property type="match status" value="2"/>
</dbReference>
<protein>
    <submittedName>
        <fullName evidence="3">Por secretion system C-terminal sorting domain-containing protein</fullName>
    </submittedName>
</protein>
<reference evidence="4" key="1">
    <citation type="submission" date="2016-10" db="EMBL/GenBank/DDBJ databases">
        <authorList>
            <person name="Varghese N."/>
            <person name="Submissions S."/>
        </authorList>
    </citation>
    <scope>NUCLEOTIDE SEQUENCE [LARGE SCALE GENOMIC DNA]</scope>
    <source>
        <strain evidence="4">OR362-8,ATCC BAA-1266,JCM 13504</strain>
    </source>
</reference>
<sequence length="554" mass="57220">MTTVVTNGTLTVNPTVTTTYTVSTPSSGTCGAASQTISVGVRQVSISPVAPVVCANQPVLLTATYSGTAVNSYRWYNVANPSATLATTASYNVTNLTATTTYAVDVVSADCGSFTRQETVTVGGVTAATVAVTPSSASVCDGGAVSFVASSNNEATTYVWRVKGSNPVLSSIAALNIPRLNQTTTYELSYTTCGQTLTRDVVATVVTPNSSVSPSAVAICSGTRTTLSAVTNVSTAEFKWYVGNTSSSIISTSPSINVGPTANTTYVLQVLTSCGTTQYSSVVSVNPAVTATPSQTIARGTTVTLTASGSTNGAYSWTATSGGVTSPAGNSASIVVSPTTTTTYTVTGTNTAGCTTASSTVTVVAPLPVELISFDAAWNGKTPVLTWATATEKNSAFFDIERSFDGETFKAVGKHDAAGTTSARTNYKFVDASLGQTAAAVVYYRLRQVDVSGEMAYSPVRTLQVAATAKAFNAEVFPNPYDKTVAVQFTSLSNEAVSFIVRNVLGQTVLTKTVSAVAGSREEPLAEASALPLGMYYLTIRQGNQQQVLRLSHR</sequence>
<dbReference type="STRING" id="1227077.SAMN04515668_1547"/>
<evidence type="ECO:0000259" key="1">
    <source>
        <dbReference type="Pfam" id="PF18962"/>
    </source>
</evidence>
<dbReference type="AlphaFoldDB" id="A0A1I5WXW2"/>
<accession>A0A1I5WXW2</accession>
<organism evidence="3 4">
    <name type="scientific">Hymenobacter arizonensis</name>
    <name type="common">Siccationidurans arizonensis</name>
    <dbReference type="NCBI Taxonomy" id="1227077"/>
    <lineage>
        <taxon>Bacteria</taxon>
        <taxon>Pseudomonadati</taxon>
        <taxon>Bacteroidota</taxon>
        <taxon>Cytophagia</taxon>
        <taxon>Cytophagales</taxon>
        <taxon>Hymenobacteraceae</taxon>
        <taxon>Hymenobacter</taxon>
    </lineage>
</organism>
<dbReference type="NCBIfam" id="TIGR04183">
    <property type="entry name" value="Por_Secre_tail"/>
    <property type="match status" value="1"/>
</dbReference>
<name>A0A1I5WXW2_HYMAR</name>
<evidence type="ECO:0000313" key="4">
    <source>
        <dbReference type="Proteomes" id="UP000199029"/>
    </source>
</evidence>
<keyword evidence="4" id="KW-1185">Reference proteome</keyword>
<evidence type="ECO:0000259" key="2">
    <source>
        <dbReference type="Pfam" id="PF19081"/>
    </source>
</evidence>
<dbReference type="EMBL" id="FOXS01000002">
    <property type="protein sequence ID" value="SFQ24534.1"/>
    <property type="molecule type" value="Genomic_DNA"/>
</dbReference>
<dbReference type="InterPro" id="IPR044023">
    <property type="entry name" value="Ig_7"/>
</dbReference>
<gene>
    <name evidence="3" type="ORF">SAMN04515668_1547</name>
</gene>
<dbReference type="SUPFAM" id="SSF48726">
    <property type="entry name" value="Immunoglobulin"/>
    <property type="match status" value="1"/>
</dbReference>